<feature type="transmembrane region" description="Helical" evidence="7">
    <location>
        <begin position="369"/>
        <end position="391"/>
    </location>
</feature>
<comment type="caution">
    <text evidence="9">The sequence shown here is derived from an EMBL/GenBank/DDBJ whole genome shotgun (WGS) entry which is preliminary data.</text>
</comment>
<reference evidence="10 12" key="2">
    <citation type="submission" date="2016-11" db="EMBL/GenBank/DDBJ databases">
        <title>Whole genomes of Flavobacteriaceae.</title>
        <authorList>
            <person name="Stine C."/>
            <person name="Li C."/>
            <person name="Tadesse D."/>
        </authorList>
    </citation>
    <scope>NUCLEOTIDE SEQUENCE [LARGE SCALE GENOMIC DNA]</scope>
    <source>
        <strain evidence="10 12">ATCC 51468</strain>
    </source>
</reference>
<evidence type="ECO:0000313" key="10">
    <source>
        <dbReference type="EMBL" id="OXA86219.1"/>
    </source>
</evidence>
<name>A0A0D0ES88_9FLAO</name>
<dbReference type="GO" id="GO:0098797">
    <property type="term" value="C:plasma membrane protein complex"/>
    <property type="evidence" value="ECO:0007669"/>
    <property type="project" value="TreeGrafter"/>
</dbReference>
<feature type="transmembrane region" description="Helical" evidence="7">
    <location>
        <begin position="27"/>
        <end position="49"/>
    </location>
</feature>
<evidence type="ECO:0000256" key="6">
    <source>
        <dbReference type="ARBA" id="ARBA00023136"/>
    </source>
</evidence>
<dbReference type="EMBL" id="MUGX01000018">
    <property type="protein sequence ID" value="OXA86219.1"/>
    <property type="molecule type" value="Genomic_DNA"/>
</dbReference>
<proteinExistence type="inferred from homology"/>
<evidence type="ECO:0000313" key="11">
    <source>
        <dbReference type="Proteomes" id="UP000032061"/>
    </source>
</evidence>
<feature type="domain" description="ABC3 transporter permease C-terminal" evidence="8">
    <location>
        <begin position="279"/>
        <end position="398"/>
    </location>
</feature>
<dbReference type="STRING" id="37752.IW18_19270"/>
<evidence type="ECO:0000256" key="5">
    <source>
        <dbReference type="ARBA" id="ARBA00022989"/>
    </source>
</evidence>
<dbReference type="Proteomes" id="UP000198302">
    <property type="component" value="Unassembled WGS sequence"/>
</dbReference>
<protein>
    <submittedName>
        <fullName evidence="10">ABC transporter permease</fullName>
    </submittedName>
    <submittedName>
        <fullName evidence="9">Membrane protein</fullName>
    </submittedName>
</protein>
<evidence type="ECO:0000256" key="4">
    <source>
        <dbReference type="ARBA" id="ARBA00022692"/>
    </source>
</evidence>
<gene>
    <name evidence="10" type="ORF">B0A73_15330</name>
    <name evidence="9" type="ORF">IW18_19270</name>
</gene>
<dbReference type="Proteomes" id="UP000032061">
    <property type="component" value="Unassembled WGS sequence"/>
</dbReference>
<keyword evidence="4 7" id="KW-0812">Transmembrane</keyword>
<evidence type="ECO:0000256" key="1">
    <source>
        <dbReference type="ARBA" id="ARBA00004651"/>
    </source>
</evidence>
<evidence type="ECO:0000256" key="2">
    <source>
        <dbReference type="ARBA" id="ARBA00005236"/>
    </source>
</evidence>
<dbReference type="InterPro" id="IPR003838">
    <property type="entry name" value="ABC3_permease_C"/>
</dbReference>
<dbReference type="PANTHER" id="PTHR30489:SF0">
    <property type="entry name" value="LIPOPROTEIN-RELEASING SYSTEM TRANSMEMBRANE PROTEIN LOLE"/>
    <property type="match status" value="1"/>
</dbReference>
<reference evidence="9 11" key="1">
    <citation type="submission" date="2015-01" db="EMBL/GenBank/DDBJ databases">
        <title>Genome of Flavobacterium hibernum DSM 12611.</title>
        <authorList>
            <person name="Stropko S.J."/>
            <person name="Pipes S.E."/>
            <person name="Newman J.D."/>
        </authorList>
    </citation>
    <scope>NUCLEOTIDE SEQUENCE [LARGE SCALE GENOMIC DNA]</scope>
    <source>
        <strain evidence="9 11">DSM 12611</strain>
    </source>
</reference>
<evidence type="ECO:0000259" key="8">
    <source>
        <dbReference type="Pfam" id="PF02687"/>
    </source>
</evidence>
<keyword evidence="6 7" id="KW-0472">Membrane</keyword>
<comment type="similarity">
    <text evidence="2">Belongs to the ABC-4 integral membrane protein family. LolC/E subfamily.</text>
</comment>
<dbReference type="Pfam" id="PF02687">
    <property type="entry name" value="FtsX"/>
    <property type="match status" value="1"/>
</dbReference>
<feature type="transmembrane region" description="Helical" evidence="7">
    <location>
        <begin position="323"/>
        <end position="349"/>
    </location>
</feature>
<dbReference type="AlphaFoldDB" id="A0A0D0ES88"/>
<comment type="subcellular location">
    <subcellularLocation>
        <location evidence="1">Cell membrane</location>
        <topology evidence="1">Multi-pass membrane protein</topology>
    </subcellularLocation>
</comment>
<dbReference type="OrthoDB" id="1522724at2"/>
<dbReference type="RefSeq" id="WP_041519806.1">
    <property type="nucleotide sequence ID" value="NZ_JPRK01000018.1"/>
</dbReference>
<keyword evidence="5 7" id="KW-1133">Transmembrane helix</keyword>
<sequence>MNFPLYIAKRYIFSRSKNNAINIINRIASMGIIVGAMALFVVLSVFGGLKVFSLSFTNEIDPDLKITSTLGKSFLITPSQESEIKKIDGIVSYSKIIEERVLFLFKDKQLVTNLKGVDRNYTVVNAIKKKLFNEEGEWLKPDTYQVIVGYGIARDFSMGILDFQNPLQVFAPKPGTGAIENPDEAFNQIDVLPVGIYSISEDVDSKYVFADLGLAQELLMYKPNQISGVEFKLKPNADESAIDAKLKAIFNNKITVKNRAQLNESLYKMLNTENIVVYLIFTLVIIVALFNLVGALIMMILEKKGNLKTLFNLGTEIKNLRKIFLLQGTLLSFFGGIIGLLLGIILVVLQQRYELIMITPTLAYPVVFTLNNVLIVLGTIVSLGFIASLIASSRVSKKLLD</sequence>
<evidence type="ECO:0000256" key="7">
    <source>
        <dbReference type="SAM" id="Phobius"/>
    </source>
</evidence>
<keyword evidence="12" id="KW-1185">Reference proteome</keyword>
<dbReference type="EMBL" id="JPRK01000018">
    <property type="protein sequence ID" value="KIO51153.1"/>
    <property type="molecule type" value="Genomic_DNA"/>
</dbReference>
<dbReference type="InterPro" id="IPR051447">
    <property type="entry name" value="Lipoprotein-release_system"/>
</dbReference>
<organism evidence="9 11">
    <name type="scientific">Flavobacterium hibernum</name>
    <dbReference type="NCBI Taxonomy" id="37752"/>
    <lineage>
        <taxon>Bacteria</taxon>
        <taxon>Pseudomonadati</taxon>
        <taxon>Bacteroidota</taxon>
        <taxon>Flavobacteriia</taxon>
        <taxon>Flavobacteriales</taxon>
        <taxon>Flavobacteriaceae</taxon>
        <taxon>Flavobacterium</taxon>
    </lineage>
</organism>
<keyword evidence="3" id="KW-1003">Cell membrane</keyword>
<evidence type="ECO:0000256" key="3">
    <source>
        <dbReference type="ARBA" id="ARBA00022475"/>
    </source>
</evidence>
<evidence type="ECO:0000313" key="12">
    <source>
        <dbReference type="Proteomes" id="UP000198302"/>
    </source>
</evidence>
<accession>A0A0D0ES88</accession>
<feature type="transmembrane region" description="Helical" evidence="7">
    <location>
        <begin position="275"/>
        <end position="302"/>
    </location>
</feature>
<dbReference type="PANTHER" id="PTHR30489">
    <property type="entry name" value="LIPOPROTEIN-RELEASING SYSTEM TRANSMEMBRANE PROTEIN LOLE"/>
    <property type="match status" value="1"/>
</dbReference>
<evidence type="ECO:0000313" key="9">
    <source>
        <dbReference type="EMBL" id="KIO51153.1"/>
    </source>
</evidence>
<dbReference type="GO" id="GO:0044874">
    <property type="term" value="P:lipoprotein localization to outer membrane"/>
    <property type="evidence" value="ECO:0007669"/>
    <property type="project" value="TreeGrafter"/>
</dbReference>